<dbReference type="EMBL" id="NEVH01013956">
    <property type="protein sequence ID" value="PNF28310.1"/>
    <property type="molecule type" value="Genomic_DNA"/>
</dbReference>
<dbReference type="InParanoid" id="A0A2J7QIA0"/>
<keyword evidence="3 11" id="KW-0663">Pyridoxal phosphate</keyword>
<evidence type="ECO:0000313" key="15">
    <source>
        <dbReference type="EMBL" id="PNF28310.1"/>
    </source>
</evidence>
<accession>A0A2J7QIA0</accession>
<keyword evidence="4" id="KW-0620">Polyamine biosynthesis</keyword>
<gene>
    <name evidence="15" type="ORF">B7P43_G04756</name>
</gene>
<dbReference type="FunFam" id="3.20.20.10:FF:000005">
    <property type="entry name" value="Ornithine decarboxylase"/>
    <property type="match status" value="1"/>
</dbReference>
<feature type="domain" description="Orn/DAP/Arg decarboxylase 2 C-terminal" evidence="13">
    <location>
        <begin position="36"/>
        <end position="371"/>
    </location>
</feature>
<evidence type="ECO:0000256" key="4">
    <source>
        <dbReference type="ARBA" id="ARBA00023115"/>
    </source>
</evidence>
<dbReference type="InterPro" id="IPR029066">
    <property type="entry name" value="PLP-binding_barrel"/>
</dbReference>
<dbReference type="PANTHER" id="PTHR11482:SF6">
    <property type="entry name" value="ORNITHINE DECARBOXYLASE 1-RELATED"/>
    <property type="match status" value="1"/>
</dbReference>
<evidence type="ECO:0000256" key="12">
    <source>
        <dbReference type="RuleBase" id="RU003737"/>
    </source>
</evidence>
<feature type="modified residue" description="N6-(pyridoxal phosphate)lysine" evidence="11">
    <location>
        <position position="65"/>
    </location>
</feature>
<evidence type="ECO:0000256" key="7">
    <source>
        <dbReference type="ARBA" id="ARBA00034138"/>
    </source>
</evidence>
<keyword evidence="5" id="KW-0456">Lyase</keyword>
<dbReference type="PROSITE" id="PS00878">
    <property type="entry name" value="ODR_DC_2_1"/>
    <property type="match status" value="1"/>
</dbReference>
<proteinExistence type="inferred from homology"/>
<evidence type="ECO:0000256" key="9">
    <source>
        <dbReference type="ARBA" id="ARBA00046672"/>
    </source>
</evidence>
<keyword evidence="16" id="KW-1185">Reference proteome</keyword>
<evidence type="ECO:0000256" key="6">
    <source>
        <dbReference type="ARBA" id="ARBA00034115"/>
    </source>
</evidence>
<evidence type="ECO:0000259" key="13">
    <source>
        <dbReference type="Pfam" id="PF00278"/>
    </source>
</evidence>
<dbReference type="GO" id="GO:0033387">
    <property type="term" value="P:putrescine biosynthetic process from arginine, via ornithine"/>
    <property type="evidence" value="ECO:0007669"/>
    <property type="project" value="TreeGrafter"/>
</dbReference>
<dbReference type="EC" id="4.1.1.17" evidence="7"/>
<dbReference type="InterPro" id="IPR022653">
    <property type="entry name" value="De-COase2_pyr-phos_BS"/>
</dbReference>
<dbReference type="InterPro" id="IPR009006">
    <property type="entry name" value="Ala_racemase/Decarboxylase_C"/>
</dbReference>
<organism evidence="15 16">
    <name type="scientific">Cryptotermes secundus</name>
    <dbReference type="NCBI Taxonomy" id="105785"/>
    <lineage>
        <taxon>Eukaryota</taxon>
        <taxon>Metazoa</taxon>
        <taxon>Ecdysozoa</taxon>
        <taxon>Arthropoda</taxon>
        <taxon>Hexapoda</taxon>
        <taxon>Insecta</taxon>
        <taxon>Pterygota</taxon>
        <taxon>Neoptera</taxon>
        <taxon>Polyneoptera</taxon>
        <taxon>Dictyoptera</taxon>
        <taxon>Blattodea</taxon>
        <taxon>Blattoidea</taxon>
        <taxon>Termitoidae</taxon>
        <taxon>Kalotermitidae</taxon>
        <taxon>Cryptotermitinae</taxon>
        <taxon>Cryptotermes</taxon>
    </lineage>
</organism>
<evidence type="ECO:0000313" key="16">
    <source>
        <dbReference type="Proteomes" id="UP000235965"/>
    </source>
</evidence>
<protein>
    <recommendedName>
        <fullName evidence="7">ornithine decarboxylase</fullName>
        <ecNumber evidence="7">4.1.1.17</ecNumber>
    </recommendedName>
</protein>
<dbReference type="PRINTS" id="PR01182">
    <property type="entry name" value="ORNDCRBXLASE"/>
</dbReference>
<feature type="active site" description="Proton donor" evidence="11">
    <location>
        <position position="344"/>
    </location>
</feature>
<evidence type="ECO:0000259" key="14">
    <source>
        <dbReference type="Pfam" id="PF02784"/>
    </source>
</evidence>
<dbReference type="GO" id="GO:0005737">
    <property type="term" value="C:cytoplasm"/>
    <property type="evidence" value="ECO:0007669"/>
    <property type="project" value="TreeGrafter"/>
</dbReference>
<evidence type="ECO:0000256" key="10">
    <source>
        <dbReference type="ARBA" id="ARBA00049127"/>
    </source>
</evidence>
<dbReference type="InterPro" id="IPR022643">
    <property type="entry name" value="De-COase2_C"/>
</dbReference>
<name>A0A2J7QIA0_9NEOP</name>
<dbReference type="InterPro" id="IPR002433">
    <property type="entry name" value="Orn_de-COase"/>
</dbReference>
<comment type="function">
    <text evidence="8">Catalyzes the first and rate-limiting step of polyamine biosynthesis that converts ornithine into putrescine, which is the precursor for the polyamines, spermidine and spermine. Polyamines are essential for cell proliferation and are implicated in cellular processes, ranging from DNA replication to apoptosis.</text>
</comment>
<dbReference type="OrthoDB" id="5034579at2759"/>
<reference evidence="15 16" key="1">
    <citation type="submission" date="2017-12" db="EMBL/GenBank/DDBJ databases">
        <title>Hemimetabolous genomes reveal molecular basis of termite eusociality.</title>
        <authorList>
            <person name="Harrison M.C."/>
            <person name="Jongepier E."/>
            <person name="Robertson H.M."/>
            <person name="Arning N."/>
            <person name="Bitard-Feildel T."/>
            <person name="Chao H."/>
            <person name="Childers C.P."/>
            <person name="Dinh H."/>
            <person name="Doddapaneni H."/>
            <person name="Dugan S."/>
            <person name="Gowin J."/>
            <person name="Greiner C."/>
            <person name="Han Y."/>
            <person name="Hu H."/>
            <person name="Hughes D.S.T."/>
            <person name="Huylmans A.-K."/>
            <person name="Kemena C."/>
            <person name="Kremer L.P.M."/>
            <person name="Lee S.L."/>
            <person name="Lopez-Ezquerra A."/>
            <person name="Mallet L."/>
            <person name="Monroy-Kuhn J.M."/>
            <person name="Moser A."/>
            <person name="Murali S.C."/>
            <person name="Muzny D.M."/>
            <person name="Otani S."/>
            <person name="Piulachs M.-D."/>
            <person name="Poelchau M."/>
            <person name="Qu J."/>
            <person name="Schaub F."/>
            <person name="Wada-Katsumata A."/>
            <person name="Worley K.C."/>
            <person name="Xie Q."/>
            <person name="Ylla G."/>
            <person name="Poulsen M."/>
            <person name="Gibbs R.A."/>
            <person name="Schal C."/>
            <person name="Richards S."/>
            <person name="Belles X."/>
            <person name="Korb J."/>
            <person name="Bornberg-Bauer E."/>
        </authorList>
    </citation>
    <scope>NUCLEOTIDE SEQUENCE [LARGE SCALE GENOMIC DNA]</scope>
    <source>
        <tissue evidence="15">Whole body</tissue>
    </source>
</reference>
<evidence type="ECO:0000256" key="1">
    <source>
        <dbReference type="ARBA" id="ARBA00001933"/>
    </source>
</evidence>
<evidence type="ECO:0000256" key="11">
    <source>
        <dbReference type="PIRSR" id="PIRSR600183-50"/>
    </source>
</evidence>
<evidence type="ECO:0000256" key="8">
    <source>
        <dbReference type="ARBA" id="ARBA00037173"/>
    </source>
</evidence>
<dbReference type="Pfam" id="PF00278">
    <property type="entry name" value="Orn_DAP_Arg_deC"/>
    <property type="match status" value="1"/>
</dbReference>
<dbReference type="Gene3D" id="3.20.20.10">
    <property type="entry name" value="Alanine racemase"/>
    <property type="match status" value="1"/>
</dbReference>
<dbReference type="PANTHER" id="PTHR11482">
    <property type="entry name" value="ARGININE/DIAMINOPIMELATE/ORNITHINE DECARBOXYLASE"/>
    <property type="match status" value="1"/>
</dbReference>
<comment type="subunit">
    <text evidence="9">Homodimer. Only the dimer is catalytically active, as the active sites are constructed of residues from both monomers.</text>
</comment>
<dbReference type="EMBL" id="NEVH01013956">
    <property type="protein sequence ID" value="PNF28311.1"/>
    <property type="molecule type" value="Genomic_DNA"/>
</dbReference>
<comment type="similarity">
    <text evidence="2 12">Belongs to the Orn/Lys/Arg decarboxylase class-II family.</text>
</comment>
<evidence type="ECO:0000256" key="3">
    <source>
        <dbReference type="ARBA" id="ARBA00022898"/>
    </source>
</evidence>
<evidence type="ECO:0000256" key="2">
    <source>
        <dbReference type="ARBA" id="ARBA00008872"/>
    </source>
</evidence>
<dbReference type="PRINTS" id="PR01179">
    <property type="entry name" value="ODADCRBXLASE"/>
</dbReference>
<dbReference type="Pfam" id="PF02784">
    <property type="entry name" value="Orn_Arg_deC_N"/>
    <property type="match status" value="1"/>
</dbReference>
<dbReference type="InterPro" id="IPR022644">
    <property type="entry name" value="De-COase2_N"/>
</dbReference>
<dbReference type="InterPro" id="IPR000183">
    <property type="entry name" value="Orn/DAP/Arg_de-COase"/>
</dbReference>
<dbReference type="AlphaFoldDB" id="A0A2J7QIA0"/>
<evidence type="ECO:0000256" key="5">
    <source>
        <dbReference type="ARBA" id="ARBA00023239"/>
    </source>
</evidence>
<dbReference type="CDD" id="cd00622">
    <property type="entry name" value="PLPDE_III_ODC"/>
    <property type="match status" value="1"/>
</dbReference>
<comment type="cofactor">
    <cofactor evidence="1 11">
        <name>pyridoxal 5'-phosphate</name>
        <dbReference type="ChEBI" id="CHEBI:597326"/>
    </cofactor>
</comment>
<dbReference type="SUPFAM" id="SSF50621">
    <property type="entry name" value="Alanine racemase C-terminal domain-like"/>
    <property type="match status" value="1"/>
</dbReference>
<dbReference type="Proteomes" id="UP000235965">
    <property type="component" value="Unassembled WGS sequence"/>
</dbReference>
<comment type="pathway">
    <text evidence="6">Amine and polyamine biosynthesis; putrescine biosynthesis via L-ornithine pathway; putrescine from L-ornithine: step 1/1.</text>
</comment>
<sequence length="489" mass="53511">MKLTHLDERIHVLDAETDVWKVVQDIAESGVQEEAFYVCDIGDIVRKHKEWKLKMPRVEPHYAVKCNDSLNVLVVLAALGTGFDCASKGEINKVLELGVDPRRIIFANPAKPASHIRHAAALGVDTMTFDNESELHKIKSLFPAAKLVIRIRCDAAVVQCQLGMKFGCNAVTEAPHLLKVAQSLGLDVVGVSFHVGSGCGDAPAFYRAIASAKMVFDIGTSLGYNFHLLDIGGGYPGNKGSSIDKIAEVVNTALDEYFPDPELVRVIAEPGRYYVASAFVLATNIHSKREIPNGEEVAHIMYYINDGVYGSFNSLLYDHAQVTPIPLNAHLGKLVPSSVWGPTCDGLDQVVEKALLPVMPVGEWIIFEDMGAYTLPVASPFNGFPVPKVHVVADQSIWFMLKDLLPLTEDDFVMGNTPANLRIGLDVGGSGSIQDWAIPLSPRPVLCHQDLDLDSGSTLEKAIMDHSPLPTSVFRFDYVEVEPINYECY</sequence>
<comment type="caution">
    <text evidence="15">The sequence shown here is derived from an EMBL/GenBank/DDBJ whole genome shotgun (WGS) entry which is preliminary data.</text>
</comment>
<dbReference type="FunCoup" id="A0A2J7QIA0">
    <property type="interactions" value="333"/>
</dbReference>
<feature type="domain" description="Orn/DAP/Arg decarboxylase 2 N-terminal" evidence="14">
    <location>
        <begin position="42"/>
        <end position="276"/>
    </location>
</feature>
<dbReference type="EMBL" id="NEVH01013956">
    <property type="protein sequence ID" value="PNF28314.1"/>
    <property type="molecule type" value="Genomic_DNA"/>
</dbReference>
<dbReference type="GO" id="GO:0004586">
    <property type="term" value="F:ornithine decarboxylase activity"/>
    <property type="evidence" value="ECO:0007669"/>
    <property type="project" value="UniProtKB-EC"/>
</dbReference>
<dbReference type="EMBL" id="NEVH01013956">
    <property type="protein sequence ID" value="PNF28313.1"/>
    <property type="molecule type" value="Genomic_DNA"/>
</dbReference>
<dbReference type="SUPFAM" id="SSF51419">
    <property type="entry name" value="PLP-binding barrel"/>
    <property type="match status" value="1"/>
</dbReference>
<dbReference type="Gene3D" id="2.40.37.10">
    <property type="entry name" value="Lyase, Ornithine Decarboxylase, Chain A, domain 1"/>
    <property type="match status" value="1"/>
</dbReference>
<dbReference type="STRING" id="105785.A0A2J7QIA0"/>
<comment type="catalytic activity">
    <reaction evidence="10">
        <text>L-ornithine + H(+) = putrescine + CO2</text>
        <dbReference type="Rhea" id="RHEA:22964"/>
        <dbReference type="ChEBI" id="CHEBI:15378"/>
        <dbReference type="ChEBI" id="CHEBI:16526"/>
        <dbReference type="ChEBI" id="CHEBI:46911"/>
        <dbReference type="ChEBI" id="CHEBI:326268"/>
        <dbReference type="EC" id="4.1.1.17"/>
    </reaction>
</comment>